<dbReference type="EC" id="2.7.13.3" evidence="2"/>
<keyword evidence="5" id="KW-0418">Kinase</keyword>
<gene>
    <name evidence="9" type="ORF">SAMN04487948_101579</name>
</gene>
<feature type="domain" description="Histidine kinase" evidence="8">
    <location>
        <begin position="269"/>
        <end position="477"/>
    </location>
</feature>
<evidence type="ECO:0000256" key="1">
    <source>
        <dbReference type="ARBA" id="ARBA00000085"/>
    </source>
</evidence>
<dbReference type="Pfam" id="PF02518">
    <property type="entry name" value="HATPase_c"/>
    <property type="match status" value="1"/>
</dbReference>
<dbReference type="InterPro" id="IPR036890">
    <property type="entry name" value="HATPase_C_sf"/>
</dbReference>
<dbReference type="GO" id="GO:0004673">
    <property type="term" value="F:protein histidine kinase activity"/>
    <property type="evidence" value="ECO:0007669"/>
    <property type="project" value="UniProtKB-EC"/>
</dbReference>
<dbReference type="InterPro" id="IPR003594">
    <property type="entry name" value="HATPase_dom"/>
</dbReference>
<dbReference type="Pfam" id="PF08448">
    <property type="entry name" value="PAS_4"/>
    <property type="match status" value="1"/>
</dbReference>
<dbReference type="PANTHER" id="PTHR44936">
    <property type="entry name" value="SENSOR PROTEIN CREC"/>
    <property type="match status" value="1"/>
</dbReference>
<dbReference type="InterPro" id="IPR004358">
    <property type="entry name" value="Sig_transdc_His_kin-like_C"/>
</dbReference>
<dbReference type="InterPro" id="IPR013656">
    <property type="entry name" value="PAS_4"/>
</dbReference>
<evidence type="ECO:0000256" key="6">
    <source>
        <dbReference type="ARBA" id="ARBA00022840"/>
    </source>
</evidence>
<evidence type="ECO:0000256" key="3">
    <source>
        <dbReference type="ARBA" id="ARBA00022679"/>
    </source>
</evidence>
<feature type="coiled-coil region" evidence="7">
    <location>
        <begin position="138"/>
        <end position="165"/>
    </location>
</feature>
<evidence type="ECO:0000313" key="9">
    <source>
        <dbReference type="EMBL" id="SEO29419.1"/>
    </source>
</evidence>
<reference evidence="10" key="1">
    <citation type="submission" date="2016-10" db="EMBL/GenBank/DDBJ databases">
        <authorList>
            <person name="Varghese N."/>
            <person name="Submissions S."/>
        </authorList>
    </citation>
    <scope>NUCLEOTIDE SEQUENCE [LARGE SCALE GENOMIC DNA]</scope>
    <source>
        <strain evidence="10">CGMCC 1.10121</strain>
    </source>
</reference>
<dbReference type="EMBL" id="FODV01000001">
    <property type="protein sequence ID" value="SEO29419.1"/>
    <property type="molecule type" value="Genomic_DNA"/>
</dbReference>
<dbReference type="PRINTS" id="PR00344">
    <property type="entry name" value="BCTRLSENSOR"/>
</dbReference>
<evidence type="ECO:0000313" key="10">
    <source>
        <dbReference type="Proteomes" id="UP000199126"/>
    </source>
</evidence>
<keyword evidence="10" id="KW-1185">Reference proteome</keyword>
<evidence type="ECO:0000256" key="2">
    <source>
        <dbReference type="ARBA" id="ARBA00012438"/>
    </source>
</evidence>
<evidence type="ECO:0000256" key="4">
    <source>
        <dbReference type="ARBA" id="ARBA00022741"/>
    </source>
</evidence>
<dbReference type="NCBIfam" id="TIGR00229">
    <property type="entry name" value="sensory_box"/>
    <property type="match status" value="1"/>
</dbReference>
<dbReference type="InterPro" id="IPR035965">
    <property type="entry name" value="PAS-like_dom_sf"/>
</dbReference>
<sequence>MDDDCRSESTRLGGEPPDLSQTGRWFDALFRDPVGMVSLLAPDGTILHVNRTTVESLGVEERLLVGQSLPELPGWSDAARERVREALATAAGGELAQFEAQNRAFADGRWLHVSLWPAFADDGSVDALVSRGIDVTQERRTRQQRQRMKRQRDEERELLARVLETAPVAIFVMNRDREIVKQNGHLQRLLDEIGVDSVTQLTDSDRVTLLDADGTPLETPRLVSDRVFETGRPVGVEYVVDCRVDITEQERQHQTLQRSKQRITVLNRVLRHDIRTRSNVVGGYADLIAARVDADSPLREFADVVAETASELSELSDTARKIEQIVGEVDGVEPVALDTLLAEALETFERTYPSVPVDLDVPASVTALGTPSLAEAFYQLLKNAAVHNGGDRPRISLAVRTPETATDPVEVRIADNGPGIPVEEVTVIEQGEEDQLNHGSGLGLWFVNWVVDGVGGSLAFETGDGGTTVVVRLRPSR</sequence>
<name>A0A1H8NIV8_9EURY</name>
<dbReference type="Proteomes" id="UP000199126">
    <property type="component" value="Unassembled WGS sequence"/>
</dbReference>
<dbReference type="GO" id="GO:0005524">
    <property type="term" value="F:ATP binding"/>
    <property type="evidence" value="ECO:0007669"/>
    <property type="project" value="UniProtKB-KW"/>
</dbReference>
<evidence type="ECO:0000259" key="8">
    <source>
        <dbReference type="PROSITE" id="PS50109"/>
    </source>
</evidence>
<dbReference type="SMART" id="SM00091">
    <property type="entry name" value="PAS"/>
    <property type="match status" value="2"/>
</dbReference>
<organism evidence="9 10">
    <name type="scientific">Halogranum amylolyticum</name>
    <dbReference type="NCBI Taxonomy" id="660520"/>
    <lineage>
        <taxon>Archaea</taxon>
        <taxon>Methanobacteriati</taxon>
        <taxon>Methanobacteriota</taxon>
        <taxon>Stenosarchaea group</taxon>
        <taxon>Halobacteria</taxon>
        <taxon>Halobacteriales</taxon>
        <taxon>Haloferacaceae</taxon>
    </lineage>
</organism>
<dbReference type="SUPFAM" id="SSF55785">
    <property type="entry name" value="PYP-like sensor domain (PAS domain)"/>
    <property type="match status" value="2"/>
</dbReference>
<dbReference type="InterPro" id="IPR050980">
    <property type="entry name" value="2C_sensor_his_kinase"/>
</dbReference>
<dbReference type="AlphaFoldDB" id="A0A1H8NIV8"/>
<dbReference type="SMART" id="SM00387">
    <property type="entry name" value="HATPase_c"/>
    <property type="match status" value="1"/>
</dbReference>
<evidence type="ECO:0000256" key="7">
    <source>
        <dbReference type="SAM" id="Coils"/>
    </source>
</evidence>
<dbReference type="OrthoDB" id="342253at2157"/>
<keyword evidence="3" id="KW-0808">Transferase</keyword>
<dbReference type="RefSeq" id="WP_089820930.1">
    <property type="nucleotide sequence ID" value="NZ_FODV01000001.1"/>
</dbReference>
<dbReference type="Pfam" id="PF13188">
    <property type="entry name" value="PAS_8"/>
    <property type="match status" value="1"/>
</dbReference>
<protein>
    <recommendedName>
        <fullName evidence="2">histidine kinase</fullName>
        <ecNumber evidence="2">2.7.13.3</ecNumber>
    </recommendedName>
</protein>
<proteinExistence type="predicted"/>
<comment type="catalytic activity">
    <reaction evidence="1">
        <text>ATP + protein L-histidine = ADP + protein N-phospho-L-histidine.</text>
        <dbReference type="EC" id="2.7.13.3"/>
    </reaction>
</comment>
<keyword evidence="7" id="KW-0175">Coiled coil</keyword>
<accession>A0A1H8NIV8</accession>
<evidence type="ECO:0000256" key="5">
    <source>
        <dbReference type="ARBA" id="ARBA00022777"/>
    </source>
</evidence>
<dbReference type="CDD" id="cd00130">
    <property type="entry name" value="PAS"/>
    <property type="match status" value="1"/>
</dbReference>
<dbReference type="SUPFAM" id="SSF55874">
    <property type="entry name" value="ATPase domain of HSP90 chaperone/DNA topoisomerase II/histidine kinase"/>
    <property type="match status" value="1"/>
</dbReference>
<dbReference type="InterPro" id="IPR005467">
    <property type="entry name" value="His_kinase_dom"/>
</dbReference>
<dbReference type="Gene3D" id="3.30.450.20">
    <property type="entry name" value="PAS domain"/>
    <property type="match status" value="2"/>
</dbReference>
<dbReference type="CDD" id="cd00075">
    <property type="entry name" value="HATPase"/>
    <property type="match status" value="1"/>
</dbReference>
<dbReference type="PANTHER" id="PTHR44936:SF10">
    <property type="entry name" value="SENSOR PROTEIN RSTB"/>
    <property type="match status" value="1"/>
</dbReference>
<dbReference type="InterPro" id="IPR000014">
    <property type="entry name" value="PAS"/>
</dbReference>
<keyword evidence="4" id="KW-0547">Nucleotide-binding</keyword>
<keyword evidence="6" id="KW-0067">ATP-binding</keyword>
<dbReference type="PROSITE" id="PS50109">
    <property type="entry name" value="HIS_KIN"/>
    <property type="match status" value="1"/>
</dbReference>
<dbReference type="Gene3D" id="3.30.565.10">
    <property type="entry name" value="Histidine kinase-like ATPase, C-terminal domain"/>
    <property type="match status" value="1"/>
</dbReference>